<accession>A0A316DMY4</accession>
<proteinExistence type="predicted"/>
<dbReference type="InterPro" id="IPR011463">
    <property type="entry name" value="DUF1569"/>
</dbReference>
<dbReference type="OrthoDB" id="981199at2"/>
<dbReference type="Gene3D" id="1.20.120.450">
    <property type="entry name" value="dinb family like domain"/>
    <property type="match status" value="1"/>
</dbReference>
<keyword evidence="2" id="KW-1185">Reference proteome</keyword>
<organism evidence="1 2">
    <name type="scientific">Xanthomarina spongicola</name>
    <dbReference type="NCBI Taxonomy" id="570520"/>
    <lineage>
        <taxon>Bacteria</taxon>
        <taxon>Pseudomonadati</taxon>
        <taxon>Bacteroidota</taxon>
        <taxon>Flavobacteriia</taxon>
        <taxon>Flavobacteriales</taxon>
        <taxon>Flavobacteriaceae</taxon>
        <taxon>Xanthomarina</taxon>
    </lineage>
</organism>
<comment type="caution">
    <text evidence="1">The sequence shown here is derived from an EMBL/GenBank/DDBJ whole genome shotgun (WGS) entry which is preliminary data.</text>
</comment>
<dbReference type="Pfam" id="PF07606">
    <property type="entry name" value="DUF1569"/>
    <property type="match status" value="1"/>
</dbReference>
<evidence type="ECO:0000313" key="2">
    <source>
        <dbReference type="Proteomes" id="UP000245430"/>
    </source>
</evidence>
<name>A0A316DMY4_9FLAO</name>
<gene>
    <name evidence="1" type="ORF">LX78_01406</name>
</gene>
<dbReference type="RefSeq" id="WP_109681946.1">
    <property type="nucleotide sequence ID" value="NZ_QGGP01000003.1"/>
</dbReference>
<evidence type="ECO:0000313" key="1">
    <source>
        <dbReference type="EMBL" id="PWK18932.1"/>
    </source>
</evidence>
<dbReference type="InterPro" id="IPR034660">
    <property type="entry name" value="DinB/YfiT-like"/>
</dbReference>
<reference evidence="1 2" key="1">
    <citation type="submission" date="2018-05" db="EMBL/GenBank/DDBJ databases">
        <title>Genomic Encyclopedia of Archaeal and Bacterial Type Strains, Phase II (KMG-II): from individual species to whole genera.</title>
        <authorList>
            <person name="Goeker M."/>
        </authorList>
    </citation>
    <scope>NUCLEOTIDE SEQUENCE [LARGE SCALE GENOMIC DNA]</scope>
    <source>
        <strain evidence="1 2">DSM 22637</strain>
    </source>
</reference>
<dbReference type="AlphaFoldDB" id="A0A316DMY4"/>
<sequence>MQKQNPENLIPLVKELERYIALKDKRNDAVSKSDVAWQIDHSLKVLNLVTNSIIHSNPEDYKWRFNKWRLLLFTLGYIPRGKAKAPKIVKPPEVITLDDLKAQVQLAYNNVERLKPLNKNASFTHFVFGQLNRDKTIQFLKLHTNHHLKIIKDML</sequence>
<dbReference type="EMBL" id="QGGP01000003">
    <property type="protein sequence ID" value="PWK18932.1"/>
    <property type="molecule type" value="Genomic_DNA"/>
</dbReference>
<protein>
    <submittedName>
        <fullName evidence="1">Uncharacterized protein DUF1569</fullName>
    </submittedName>
</protein>
<dbReference type="Proteomes" id="UP000245430">
    <property type="component" value="Unassembled WGS sequence"/>
</dbReference>